<protein>
    <recommendedName>
        <fullName evidence="5">Bifunctional diguanylate cyclase/phosphodiesterase</fullName>
    </recommendedName>
</protein>
<dbReference type="InterPro" id="IPR000160">
    <property type="entry name" value="GGDEF_dom"/>
</dbReference>
<accession>A0A1Y5HTZ1</accession>
<dbReference type="NCBIfam" id="TIGR00254">
    <property type="entry name" value="GGDEF"/>
    <property type="match status" value="1"/>
</dbReference>
<dbReference type="PANTHER" id="PTHR33121:SF70">
    <property type="entry name" value="SIGNALING PROTEIN YKOW"/>
    <property type="match status" value="1"/>
</dbReference>
<feature type="domain" description="GGDEF" evidence="2">
    <location>
        <begin position="1"/>
        <end position="116"/>
    </location>
</feature>
<comment type="caution">
    <text evidence="3">The sequence shown here is derived from an EMBL/GenBank/DDBJ whole genome shotgun (WGS) entry which is preliminary data.</text>
</comment>
<evidence type="ECO:0000313" key="4">
    <source>
        <dbReference type="Proteomes" id="UP000227088"/>
    </source>
</evidence>
<dbReference type="InterPro" id="IPR050706">
    <property type="entry name" value="Cyclic-di-GMP_PDE-like"/>
</dbReference>
<evidence type="ECO:0000259" key="1">
    <source>
        <dbReference type="PROSITE" id="PS50883"/>
    </source>
</evidence>
<feature type="non-terminal residue" evidence="3">
    <location>
        <position position="1"/>
    </location>
</feature>
<dbReference type="CDD" id="cd01949">
    <property type="entry name" value="GGDEF"/>
    <property type="match status" value="1"/>
</dbReference>
<evidence type="ECO:0000259" key="2">
    <source>
        <dbReference type="PROSITE" id="PS50887"/>
    </source>
</evidence>
<dbReference type="SMART" id="SM00267">
    <property type="entry name" value="GGDEF"/>
    <property type="match status" value="1"/>
</dbReference>
<dbReference type="CDD" id="cd01948">
    <property type="entry name" value="EAL"/>
    <property type="match status" value="1"/>
</dbReference>
<dbReference type="InterPro" id="IPR043128">
    <property type="entry name" value="Rev_trsase/Diguanyl_cyclase"/>
</dbReference>
<dbReference type="AlphaFoldDB" id="A0A1Y5HTZ1"/>
<dbReference type="PANTHER" id="PTHR33121">
    <property type="entry name" value="CYCLIC DI-GMP PHOSPHODIESTERASE PDEF"/>
    <property type="match status" value="1"/>
</dbReference>
<dbReference type="InterPro" id="IPR029787">
    <property type="entry name" value="Nucleotide_cyclase"/>
</dbReference>
<evidence type="ECO:0008006" key="5">
    <source>
        <dbReference type="Google" id="ProtNLM"/>
    </source>
</evidence>
<sequence length="379" mass="42658">SWGHEFGDQLLKHVAVTLNDCVRELDTVARLGGDEFCIIINDVEDNADIIHIADNILNALNKQAEIKGRNINITTSIGISLYPDDGVEATDLIKCADMAMYHAKEKGKNNFQFFEEFLNVNAQKRLEFERKIKDAHNHDEFQMYYQPQFDMVSGELIGVEALIRWLDEGRVVLPSEFIPISEESSLINDLGRWVIDRACHEFKALLDEGFPGVKLAINISANQFQQANELLDTIDAALESSGLPGNLVQLELTESALIDDVEETIAIIETLKKKGITFAIDDFGTGYSSLSYLKVFPVDVIKIDQSFIHDIEHDANNRTIISAITVMAHELGFKVLAEGVETQQQLDQLQQYKCDYVQGYHYAAPMDGKDLLSRYKPVQ</sequence>
<dbReference type="PROSITE" id="PS50887">
    <property type="entry name" value="GGDEF"/>
    <property type="match status" value="1"/>
</dbReference>
<dbReference type="Pfam" id="PF00563">
    <property type="entry name" value="EAL"/>
    <property type="match status" value="1"/>
</dbReference>
<gene>
    <name evidence="3" type="ORF">A9R00_09825</name>
</gene>
<proteinExistence type="predicted"/>
<dbReference type="Pfam" id="PF00990">
    <property type="entry name" value="GGDEF"/>
    <property type="match status" value="1"/>
</dbReference>
<evidence type="ECO:0000313" key="3">
    <source>
        <dbReference type="EMBL" id="OUS39334.1"/>
    </source>
</evidence>
<dbReference type="SMART" id="SM00052">
    <property type="entry name" value="EAL"/>
    <property type="match status" value="1"/>
</dbReference>
<dbReference type="Gene3D" id="3.20.20.450">
    <property type="entry name" value="EAL domain"/>
    <property type="match status" value="1"/>
</dbReference>
<name>A0A1Y5HTZ1_OLEAN</name>
<dbReference type="InterPro" id="IPR001633">
    <property type="entry name" value="EAL_dom"/>
</dbReference>
<dbReference type="PROSITE" id="PS50883">
    <property type="entry name" value="EAL"/>
    <property type="match status" value="1"/>
</dbReference>
<dbReference type="Proteomes" id="UP000227088">
    <property type="component" value="Unassembled WGS sequence"/>
</dbReference>
<feature type="domain" description="EAL" evidence="1">
    <location>
        <begin position="125"/>
        <end position="379"/>
    </location>
</feature>
<dbReference type="SUPFAM" id="SSF141868">
    <property type="entry name" value="EAL domain-like"/>
    <property type="match status" value="1"/>
</dbReference>
<dbReference type="InterPro" id="IPR035919">
    <property type="entry name" value="EAL_sf"/>
</dbReference>
<dbReference type="GO" id="GO:0071111">
    <property type="term" value="F:cyclic-guanylate-specific phosphodiesterase activity"/>
    <property type="evidence" value="ECO:0007669"/>
    <property type="project" value="InterPro"/>
</dbReference>
<dbReference type="EMBL" id="MABE01000570">
    <property type="protein sequence ID" value="OUS39334.1"/>
    <property type="molecule type" value="Genomic_DNA"/>
</dbReference>
<organism evidence="3 4">
    <name type="scientific">Oleispira antarctica</name>
    <dbReference type="NCBI Taxonomy" id="188908"/>
    <lineage>
        <taxon>Bacteria</taxon>
        <taxon>Pseudomonadati</taxon>
        <taxon>Pseudomonadota</taxon>
        <taxon>Gammaproteobacteria</taxon>
        <taxon>Oceanospirillales</taxon>
        <taxon>Oceanospirillaceae</taxon>
        <taxon>Oleispira</taxon>
    </lineage>
</organism>
<dbReference type="Gene3D" id="3.30.70.270">
    <property type="match status" value="1"/>
</dbReference>
<reference evidence="4" key="1">
    <citation type="journal article" date="2017" name="Proc. Natl. Acad. Sci. U.S.A.">
        <title>Simulation of Deepwater Horizon oil plume reveals substrate specialization within a complex community of hydrocarbon degraders.</title>
        <authorList>
            <person name="Hu P."/>
            <person name="Dubinsky E.A."/>
            <person name="Probst A.J."/>
            <person name="Wang J."/>
            <person name="Sieber C.M.K."/>
            <person name="Tom L.M."/>
            <person name="Gardinali P."/>
            <person name="Banfield J.F."/>
            <person name="Atlas R.M."/>
            <person name="Andersen G.L."/>
        </authorList>
    </citation>
    <scope>NUCLEOTIDE SEQUENCE [LARGE SCALE GENOMIC DNA]</scope>
</reference>
<dbReference type="SUPFAM" id="SSF55073">
    <property type="entry name" value="Nucleotide cyclase"/>
    <property type="match status" value="1"/>
</dbReference>